<keyword evidence="3" id="KW-1185">Reference proteome</keyword>
<dbReference type="GO" id="GO:0016301">
    <property type="term" value="F:kinase activity"/>
    <property type="evidence" value="ECO:0007669"/>
    <property type="project" value="UniProtKB-KW"/>
</dbReference>
<reference evidence="2 3" key="1">
    <citation type="submission" date="2023-07" db="EMBL/GenBank/DDBJ databases">
        <title>Sorghum-associated microbial communities from plants grown in Nebraska, USA.</title>
        <authorList>
            <person name="Schachtman D."/>
        </authorList>
    </citation>
    <scope>NUCLEOTIDE SEQUENCE [LARGE SCALE GENOMIC DNA]</scope>
    <source>
        <strain evidence="2 3">DS1607</strain>
    </source>
</reference>
<evidence type="ECO:0000259" key="1">
    <source>
        <dbReference type="PROSITE" id="PS50146"/>
    </source>
</evidence>
<dbReference type="Proteomes" id="UP001226867">
    <property type="component" value="Unassembled WGS sequence"/>
</dbReference>
<dbReference type="Pfam" id="PF00781">
    <property type="entry name" value="DAGK_cat"/>
    <property type="match status" value="1"/>
</dbReference>
<dbReference type="SMART" id="SM00046">
    <property type="entry name" value="DAGKc"/>
    <property type="match status" value="1"/>
</dbReference>
<accession>A0ABT9S4D3</accession>
<evidence type="ECO:0000313" key="3">
    <source>
        <dbReference type="Proteomes" id="UP001226867"/>
    </source>
</evidence>
<dbReference type="Gene3D" id="3.40.50.10330">
    <property type="entry name" value="Probable inorganic polyphosphate/atp-NAD kinase, domain 1"/>
    <property type="match status" value="1"/>
</dbReference>
<name>A0ABT9S4D3_9BURK</name>
<sequence length="322" mass="34998">MMQPPPAGPDAPLFIVLNAGSGRDNADEARQAIEAACTQAGRRFRIFLIDGPDRIKPLAREAVERARAAGGVVVVAGGDGTINAVAQATLGSGCAFGVLPQGTFNYFSRTHGIPRDTAEAMKNLLTEQPRPVQVGLVNDRVFLVNASLGLYAELLEERETYKSRYGRSRLIAFFAGLLTVMRGHQTWRLRMAWHGQERDIRTPTLFVGNNALQMQQVGIAEAEALENGQLAAIALKETGPLAMLGLLVRGAMGRLGQADQVLSFPFESMTVKAARTRGARRLKVATDGEIGWMDMPLLFRVSPEPLWLIRPEVAPELEAAKE</sequence>
<feature type="domain" description="DAGKc" evidence="1">
    <location>
        <begin position="8"/>
        <end position="141"/>
    </location>
</feature>
<gene>
    <name evidence="2" type="ORF">J2W36_000452</name>
</gene>
<dbReference type="InterPro" id="IPR001206">
    <property type="entry name" value="Diacylglycerol_kinase_cat_dom"/>
</dbReference>
<dbReference type="Gene3D" id="2.60.200.40">
    <property type="match status" value="1"/>
</dbReference>
<comment type="caution">
    <text evidence="2">The sequence shown here is derived from an EMBL/GenBank/DDBJ whole genome shotgun (WGS) entry which is preliminary data.</text>
</comment>
<dbReference type="InterPro" id="IPR050187">
    <property type="entry name" value="Lipid_Phosphate_FormReg"/>
</dbReference>
<dbReference type="EMBL" id="JAUSRO010000002">
    <property type="protein sequence ID" value="MDP9898217.1"/>
    <property type="molecule type" value="Genomic_DNA"/>
</dbReference>
<dbReference type="PROSITE" id="PS50146">
    <property type="entry name" value="DAGK"/>
    <property type="match status" value="1"/>
</dbReference>
<dbReference type="InterPro" id="IPR016064">
    <property type="entry name" value="NAD/diacylglycerol_kinase_sf"/>
</dbReference>
<keyword evidence="2" id="KW-0808">Transferase</keyword>
<dbReference type="PANTHER" id="PTHR12358:SF54">
    <property type="entry name" value="SPHINGOSINE KINASE RELATED PROTEIN"/>
    <property type="match status" value="1"/>
</dbReference>
<protein>
    <submittedName>
        <fullName evidence="2">Diacylglycerol kinase family enzyme</fullName>
    </submittedName>
</protein>
<organism evidence="2 3">
    <name type="scientific">Variovorax ginsengisoli</name>
    <dbReference type="NCBI Taxonomy" id="363844"/>
    <lineage>
        <taxon>Bacteria</taxon>
        <taxon>Pseudomonadati</taxon>
        <taxon>Pseudomonadota</taxon>
        <taxon>Betaproteobacteria</taxon>
        <taxon>Burkholderiales</taxon>
        <taxon>Comamonadaceae</taxon>
        <taxon>Variovorax</taxon>
    </lineage>
</organism>
<dbReference type="SUPFAM" id="SSF111331">
    <property type="entry name" value="NAD kinase/diacylglycerol kinase-like"/>
    <property type="match status" value="1"/>
</dbReference>
<evidence type="ECO:0000313" key="2">
    <source>
        <dbReference type="EMBL" id="MDP9898217.1"/>
    </source>
</evidence>
<dbReference type="InterPro" id="IPR017438">
    <property type="entry name" value="ATP-NAD_kinase_N"/>
</dbReference>
<dbReference type="PANTHER" id="PTHR12358">
    <property type="entry name" value="SPHINGOSINE KINASE"/>
    <property type="match status" value="1"/>
</dbReference>
<proteinExistence type="predicted"/>
<keyword evidence="2" id="KW-0418">Kinase</keyword>